<organism evidence="1 2">
    <name type="scientific">Apiospora marii</name>
    <dbReference type="NCBI Taxonomy" id="335849"/>
    <lineage>
        <taxon>Eukaryota</taxon>
        <taxon>Fungi</taxon>
        <taxon>Dikarya</taxon>
        <taxon>Ascomycota</taxon>
        <taxon>Pezizomycotina</taxon>
        <taxon>Sordariomycetes</taxon>
        <taxon>Xylariomycetidae</taxon>
        <taxon>Amphisphaeriales</taxon>
        <taxon>Apiosporaceae</taxon>
        <taxon>Apiospora</taxon>
    </lineage>
</organism>
<accession>A0ABR1R6B0</accession>
<keyword evidence="2" id="KW-1185">Reference proteome</keyword>
<name>A0ABR1R6B0_9PEZI</name>
<evidence type="ECO:0000313" key="2">
    <source>
        <dbReference type="Proteomes" id="UP001396898"/>
    </source>
</evidence>
<sequence length="226" mass="25467">MFASPISDWNHFPTITSYAFPPSVQKWACNKLEMKKTKQHKQIHDSQPIQTLRDQEFLDEAIWSVKHQAECNSSGEEPDSSDVEGLDLFREARVNHFDAIYHMSFDEKGRAHTNAKPLLVVSDSAGPPMLGLMSRSCYTQNPIDLEIWNGKFMTVGLRDEAMEGAPTQGNETCLYEVELINDKEGYEPATWRIVGVWVPVNLDEAKVKDVVGGWFGPGAKMHGKLI</sequence>
<dbReference type="Proteomes" id="UP001396898">
    <property type="component" value="Unassembled WGS sequence"/>
</dbReference>
<reference evidence="1 2" key="1">
    <citation type="submission" date="2023-01" db="EMBL/GenBank/DDBJ databases">
        <title>Analysis of 21 Apiospora genomes using comparative genomics revels a genus with tremendous synthesis potential of carbohydrate active enzymes and secondary metabolites.</title>
        <authorList>
            <person name="Sorensen T."/>
        </authorList>
    </citation>
    <scope>NUCLEOTIDE SEQUENCE [LARGE SCALE GENOMIC DNA]</scope>
    <source>
        <strain evidence="1 2">CBS 20057</strain>
    </source>
</reference>
<dbReference type="EMBL" id="JAQQWI010000018">
    <property type="protein sequence ID" value="KAK8001282.1"/>
    <property type="molecule type" value="Genomic_DNA"/>
</dbReference>
<gene>
    <name evidence="1" type="ORF">PG991_013504</name>
</gene>
<protein>
    <submittedName>
        <fullName evidence="1">Uncharacterized protein</fullName>
    </submittedName>
</protein>
<proteinExistence type="predicted"/>
<evidence type="ECO:0000313" key="1">
    <source>
        <dbReference type="EMBL" id="KAK8001282.1"/>
    </source>
</evidence>
<comment type="caution">
    <text evidence="1">The sequence shown here is derived from an EMBL/GenBank/DDBJ whole genome shotgun (WGS) entry which is preliminary data.</text>
</comment>